<dbReference type="Proteomes" id="UP000299102">
    <property type="component" value="Unassembled WGS sequence"/>
</dbReference>
<sequence length="137" mass="15248">MNTETQTQNKALRSLSSQRILSSILVVVRWDILCVNGATVEQSSPTFAPVSAGFKYNLLLVLSQLNARTLAKKICSDTIAGLAVADRTVFLKRVYDVFKTSVCFKDEEEHVSSLGRTTPATVPVIWKKLVRLMEIME</sequence>
<dbReference type="AlphaFoldDB" id="A0A4C1ZVL2"/>
<gene>
    <name evidence="1" type="ORF">EVAR_65367_1</name>
</gene>
<keyword evidence="2" id="KW-1185">Reference proteome</keyword>
<accession>A0A4C1ZVL2</accession>
<protein>
    <submittedName>
        <fullName evidence="1">Uncharacterized protein</fullName>
    </submittedName>
</protein>
<dbReference type="EMBL" id="BGZK01002199">
    <property type="protein sequence ID" value="GBP91718.1"/>
    <property type="molecule type" value="Genomic_DNA"/>
</dbReference>
<proteinExistence type="predicted"/>
<comment type="caution">
    <text evidence="1">The sequence shown here is derived from an EMBL/GenBank/DDBJ whole genome shotgun (WGS) entry which is preliminary data.</text>
</comment>
<reference evidence="1 2" key="1">
    <citation type="journal article" date="2019" name="Commun. Biol.">
        <title>The bagworm genome reveals a unique fibroin gene that provides high tensile strength.</title>
        <authorList>
            <person name="Kono N."/>
            <person name="Nakamura H."/>
            <person name="Ohtoshi R."/>
            <person name="Tomita M."/>
            <person name="Numata K."/>
            <person name="Arakawa K."/>
        </authorList>
    </citation>
    <scope>NUCLEOTIDE SEQUENCE [LARGE SCALE GENOMIC DNA]</scope>
</reference>
<evidence type="ECO:0000313" key="1">
    <source>
        <dbReference type="EMBL" id="GBP91718.1"/>
    </source>
</evidence>
<organism evidence="1 2">
    <name type="scientific">Eumeta variegata</name>
    <name type="common">Bagworm moth</name>
    <name type="synonym">Eumeta japonica</name>
    <dbReference type="NCBI Taxonomy" id="151549"/>
    <lineage>
        <taxon>Eukaryota</taxon>
        <taxon>Metazoa</taxon>
        <taxon>Ecdysozoa</taxon>
        <taxon>Arthropoda</taxon>
        <taxon>Hexapoda</taxon>
        <taxon>Insecta</taxon>
        <taxon>Pterygota</taxon>
        <taxon>Neoptera</taxon>
        <taxon>Endopterygota</taxon>
        <taxon>Lepidoptera</taxon>
        <taxon>Glossata</taxon>
        <taxon>Ditrysia</taxon>
        <taxon>Tineoidea</taxon>
        <taxon>Psychidae</taxon>
        <taxon>Oiketicinae</taxon>
        <taxon>Eumeta</taxon>
    </lineage>
</organism>
<evidence type="ECO:0000313" key="2">
    <source>
        <dbReference type="Proteomes" id="UP000299102"/>
    </source>
</evidence>
<name>A0A4C1ZVL2_EUMVA</name>